<feature type="transmembrane region" description="Helical" evidence="6">
    <location>
        <begin position="149"/>
        <end position="167"/>
    </location>
</feature>
<keyword evidence="9" id="KW-1185">Reference proteome</keyword>
<feature type="domain" description="EamA" evidence="7">
    <location>
        <begin position="150"/>
        <end position="283"/>
    </location>
</feature>
<feature type="transmembrane region" description="Helical" evidence="6">
    <location>
        <begin position="61"/>
        <end position="78"/>
    </location>
</feature>
<dbReference type="Pfam" id="PF00892">
    <property type="entry name" value="EamA"/>
    <property type="match status" value="2"/>
</dbReference>
<sequence length="301" mass="33040">MVARMIPFIFVVLWSSGFIGARFGLPYAEPATFLFLRMAANVVVFILLMFILRAHLPRGKALFHSVIAGLLIHGFYLGGTYEAISLGMPAGLCSLLVGLQPILTAVIMVMAWNERMRLSQWVGLLIGFVGIGLVLQGNMEWQHEGSRQAAYVFTLFALLGITLGTLYQKKFCQGVDMIGGAVWQYTAAALLFMPVALTTETMVVNWTPEFIFALVWLVLVLSGIAIILLLYMVKNGEASKVASTFYLVPPMTAFQAWLVFGESFDGYGVVGFLLAAVAVYLVTRKPRLPLGRARVAARVES</sequence>
<dbReference type="InterPro" id="IPR037185">
    <property type="entry name" value="EmrE-like"/>
</dbReference>
<comment type="caution">
    <text evidence="8">The sequence shown here is derived from an EMBL/GenBank/DDBJ whole genome shotgun (WGS) entry which is preliminary data.</text>
</comment>
<feature type="domain" description="EamA" evidence="7">
    <location>
        <begin position="8"/>
        <end position="135"/>
    </location>
</feature>
<feature type="transmembrane region" description="Helical" evidence="6">
    <location>
        <begin position="210"/>
        <end position="231"/>
    </location>
</feature>
<dbReference type="OrthoDB" id="9809509at2"/>
<feature type="transmembrane region" description="Helical" evidence="6">
    <location>
        <begin position="118"/>
        <end position="137"/>
    </location>
</feature>
<evidence type="ECO:0000259" key="7">
    <source>
        <dbReference type="Pfam" id="PF00892"/>
    </source>
</evidence>
<evidence type="ECO:0000256" key="1">
    <source>
        <dbReference type="ARBA" id="ARBA00004141"/>
    </source>
</evidence>
<name>A0A3S3R9E9_9GAMM</name>
<organism evidence="8 9">
    <name type="scientific">Photobacterium chitinilyticum</name>
    <dbReference type="NCBI Taxonomy" id="2485123"/>
    <lineage>
        <taxon>Bacteria</taxon>
        <taxon>Pseudomonadati</taxon>
        <taxon>Pseudomonadota</taxon>
        <taxon>Gammaproteobacteria</taxon>
        <taxon>Vibrionales</taxon>
        <taxon>Vibrionaceae</taxon>
        <taxon>Photobacterium</taxon>
    </lineage>
</organism>
<reference evidence="8 9" key="1">
    <citation type="submission" date="2018-11" db="EMBL/GenBank/DDBJ databases">
        <title>Photobacterium sp. BEI247 sp. nov., a marine bacterium isolated from Yongle Blue Hole in the South China Sea.</title>
        <authorList>
            <person name="Wang X."/>
        </authorList>
    </citation>
    <scope>NUCLEOTIDE SEQUENCE [LARGE SCALE GENOMIC DNA]</scope>
    <source>
        <strain evidence="9">BEI247</strain>
    </source>
</reference>
<dbReference type="PANTHER" id="PTHR32322">
    <property type="entry name" value="INNER MEMBRANE TRANSPORTER"/>
    <property type="match status" value="1"/>
</dbReference>
<evidence type="ECO:0000256" key="2">
    <source>
        <dbReference type="ARBA" id="ARBA00007362"/>
    </source>
</evidence>
<gene>
    <name evidence="8" type="ORF">EDI28_13095</name>
</gene>
<feature type="transmembrane region" description="Helical" evidence="6">
    <location>
        <begin position="179"/>
        <end position="198"/>
    </location>
</feature>
<comment type="subcellular location">
    <subcellularLocation>
        <location evidence="1">Membrane</location>
        <topology evidence="1">Multi-pass membrane protein</topology>
    </subcellularLocation>
</comment>
<dbReference type="PANTHER" id="PTHR32322:SF2">
    <property type="entry name" value="EAMA DOMAIN-CONTAINING PROTEIN"/>
    <property type="match status" value="1"/>
</dbReference>
<dbReference type="RefSeq" id="WP_128784299.1">
    <property type="nucleotide sequence ID" value="NZ_RJLM01000004.1"/>
</dbReference>
<accession>A0A3S3R9E9</accession>
<feature type="transmembrane region" description="Helical" evidence="6">
    <location>
        <begin position="34"/>
        <end position="54"/>
    </location>
</feature>
<dbReference type="InterPro" id="IPR000620">
    <property type="entry name" value="EamA_dom"/>
</dbReference>
<keyword evidence="5 6" id="KW-0472">Membrane</keyword>
<dbReference type="InterPro" id="IPR050638">
    <property type="entry name" value="AA-Vitamin_Transporters"/>
</dbReference>
<evidence type="ECO:0000256" key="3">
    <source>
        <dbReference type="ARBA" id="ARBA00022692"/>
    </source>
</evidence>
<dbReference type="AlphaFoldDB" id="A0A3S3R9E9"/>
<evidence type="ECO:0000256" key="5">
    <source>
        <dbReference type="ARBA" id="ARBA00023136"/>
    </source>
</evidence>
<dbReference type="Proteomes" id="UP000287563">
    <property type="component" value="Unassembled WGS sequence"/>
</dbReference>
<feature type="transmembrane region" description="Helical" evidence="6">
    <location>
        <begin position="84"/>
        <end position="111"/>
    </location>
</feature>
<dbReference type="GO" id="GO:0016020">
    <property type="term" value="C:membrane"/>
    <property type="evidence" value="ECO:0007669"/>
    <property type="project" value="UniProtKB-SubCell"/>
</dbReference>
<evidence type="ECO:0000256" key="6">
    <source>
        <dbReference type="SAM" id="Phobius"/>
    </source>
</evidence>
<evidence type="ECO:0000313" key="8">
    <source>
        <dbReference type="EMBL" id="RWX55482.1"/>
    </source>
</evidence>
<dbReference type="SUPFAM" id="SSF103481">
    <property type="entry name" value="Multidrug resistance efflux transporter EmrE"/>
    <property type="match status" value="2"/>
</dbReference>
<dbReference type="EMBL" id="RJLM01000004">
    <property type="protein sequence ID" value="RWX55482.1"/>
    <property type="molecule type" value="Genomic_DNA"/>
</dbReference>
<feature type="transmembrane region" description="Helical" evidence="6">
    <location>
        <begin position="266"/>
        <end position="283"/>
    </location>
</feature>
<comment type="similarity">
    <text evidence="2">Belongs to the EamA transporter family.</text>
</comment>
<keyword evidence="3 6" id="KW-0812">Transmembrane</keyword>
<proteinExistence type="inferred from homology"/>
<evidence type="ECO:0000256" key="4">
    <source>
        <dbReference type="ARBA" id="ARBA00022989"/>
    </source>
</evidence>
<keyword evidence="4 6" id="KW-1133">Transmembrane helix</keyword>
<evidence type="ECO:0000313" key="9">
    <source>
        <dbReference type="Proteomes" id="UP000287563"/>
    </source>
</evidence>
<protein>
    <submittedName>
        <fullName evidence="8">DMT family transporter</fullName>
    </submittedName>
</protein>